<evidence type="ECO:0000313" key="2">
    <source>
        <dbReference type="EMBL" id="TGO10423.1"/>
    </source>
</evidence>
<dbReference type="EMBL" id="PQXH01000135">
    <property type="protein sequence ID" value="TGO10423.1"/>
    <property type="molecule type" value="Genomic_DNA"/>
</dbReference>
<organism evidence="2 3">
    <name type="scientific">Botrytis tulipae</name>
    <dbReference type="NCBI Taxonomy" id="87230"/>
    <lineage>
        <taxon>Eukaryota</taxon>
        <taxon>Fungi</taxon>
        <taxon>Dikarya</taxon>
        <taxon>Ascomycota</taxon>
        <taxon>Pezizomycotina</taxon>
        <taxon>Leotiomycetes</taxon>
        <taxon>Helotiales</taxon>
        <taxon>Sclerotiniaceae</taxon>
        <taxon>Botrytis</taxon>
    </lineage>
</organism>
<evidence type="ECO:0000256" key="1">
    <source>
        <dbReference type="SAM" id="MobiDB-lite"/>
    </source>
</evidence>
<accession>A0A4Z1EJ56</accession>
<sequence length="117" mass="12955">MRLARINCGDPMSQDKWWGEPAHSENSESMNVMLQLSGGYGRVGEEGVDKYGSHEHHNEKCNKTRALGLTYVMSSQKEWRGIACPKSKVSSEVMDLPPPANSELPLQPVLDTPGPLF</sequence>
<name>A0A4Z1EJ56_9HELO</name>
<evidence type="ECO:0000313" key="3">
    <source>
        <dbReference type="Proteomes" id="UP000297777"/>
    </source>
</evidence>
<gene>
    <name evidence="2" type="ORF">BTUL_0135g00060</name>
</gene>
<protein>
    <submittedName>
        <fullName evidence="2">Uncharacterized protein</fullName>
    </submittedName>
</protein>
<reference evidence="2 3" key="1">
    <citation type="submission" date="2017-12" db="EMBL/GenBank/DDBJ databases">
        <title>Comparative genomics of Botrytis spp.</title>
        <authorList>
            <person name="Valero-Jimenez C.A."/>
            <person name="Tapia P."/>
            <person name="Veloso J."/>
            <person name="Silva-Moreno E."/>
            <person name="Staats M."/>
            <person name="Valdes J.H."/>
            <person name="Van Kan J.A.L."/>
        </authorList>
    </citation>
    <scope>NUCLEOTIDE SEQUENCE [LARGE SCALE GENOMIC DNA]</scope>
    <source>
        <strain evidence="2 3">Bt9001</strain>
    </source>
</reference>
<proteinExistence type="predicted"/>
<dbReference type="Proteomes" id="UP000297777">
    <property type="component" value="Unassembled WGS sequence"/>
</dbReference>
<dbReference type="AlphaFoldDB" id="A0A4Z1EJ56"/>
<keyword evidence="3" id="KW-1185">Reference proteome</keyword>
<feature type="region of interest" description="Disordered" evidence="1">
    <location>
        <begin position="91"/>
        <end position="117"/>
    </location>
</feature>
<comment type="caution">
    <text evidence="2">The sequence shown here is derived from an EMBL/GenBank/DDBJ whole genome shotgun (WGS) entry which is preliminary data.</text>
</comment>